<reference evidence="1 2" key="1">
    <citation type="journal article" date="2019" name="Genome Biol. Evol.">
        <title>Insights into the evolution of the New World diploid cottons (Gossypium, subgenus Houzingenia) based on genome sequencing.</title>
        <authorList>
            <person name="Grover C.E."/>
            <person name="Arick M.A. 2nd"/>
            <person name="Thrash A."/>
            <person name="Conover J.L."/>
            <person name="Sanders W.S."/>
            <person name="Peterson D.G."/>
            <person name="Frelichowski J.E."/>
            <person name="Scheffler J.A."/>
            <person name="Scheffler B.E."/>
            <person name="Wendel J.F."/>
        </authorList>
    </citation>
    <scope>NUCLEOTIDE SEQUENCE [LARGE SCALE GENOMIC DNA]</scope>
    <source>
        <strain evidence="1">0</strain>
        <tissue evidence="1">Leaf</tissue>
    </source>
</reference>
<dbReference type="EMBL" id="JABFAD010000011">
    <property type="protein sequence ID" value="MBA0812895.1"/>
    <property type="molecule type" value="Genomic_DNA"/>
</dbReference>
<keyword evidence="2" id="KW-1185">Reference proteome</keyword>
<sequence length="71" mass="8146">MLCGGNKNNAGSSKEEDIVLQEGDFVTFHKSFERCFIKSNTPIQLMDLENVYYFVKCKDEQDYTKALMEGP</sequence>
<name>A0A7J9HVG8_9ROSI</name>
<evidence type="ECO:0000313" key="1">
    <source>
        <dbReference type="EMBL" id="MBA0812895.1"/>
    </source>
</evidence>
<proteinExistence type="predicted"/>
<protein>
    <submittedName>
        <fullName evidence="1">Uncharacterized protein</fullName>
    </submittedName>
</protein>
<accession>A0A7J9HVG8</accession>
<comment type="caution">
    <text evidence="1">The sequence shown here is derived from an EMBL/GenBank/DDBJ whole genome shotgun (WGS) entry which is preliminary data.</text>
</comment>
<gene>
    <name evidence="1" type="ORF">Gohar_026817</name>
</gene>
<evidence type="ECO:0000313" key="2">
    <source>
        <dbReference type="Proteomes" id="UP000593560"/>
    </source>
</evidence>
<dbReference type="AlphaFoldDB" id="A0A7J9HVG8"/>
<organism evidence="1 2">
    <name type="scientific">Gossypium harknessii</name>
    <dbReference type="NCBI Taxonomy" id="34285"/>
    <lineage>
        <taxon>Eukaryota</taxon>
        <taxon>Viridiplantae</taxon>
        <taxon>Streptophyta</taxon>
        <taxon>Embryophyta</taxon>
        <taxon>Tracheophyta</taxon>
        <taxon>Spermatophyta</taxon>
        <taxon>Magnoliopsida</taxon>
        <taxon>eudicotyledons</taxon>
        <taxon>Gunneridae</taxon>
        <taxon>Pentapetalae</taxon>
        <taxon>rosids</taxon>
        <taxon>malvids</taxon>
        <taxon>Malvales</taxon>
        <taxon>Malvaceae</taxon>
        <taxon>Malvoideae</taxon>
        <taxon>Gossypium</taxon>
    </lineage>
</organism>
<dbReference type="Proteomes" id="UP000593560">
    <property type="component" value="Unassembled WGS sequence"/>
</dbReference>